<protein>
    <submittedName>
        <fullName evidence="1">Uncharacterized protein</fullName>
    </submittedName>
</protein>
<dbReference type="STRING" id="52.CMC5_054020"/>
<dbReference type="EMBL" id="CP012159">
    <property type="protein sequence ID" value="AKT41241.1"/>
    <property type="molecule type" value="Genomic_DNA"/>
</dbReference>
<name>A0A0K1EK55_CHOCO</name>
<gene>
    <name evidence="1" type="ORF">CMC5_054020</name>
</gene>
<accession>A0A0K1EK55</accession>
<evidence type="ECO:0000313" key="1">
    <source>
        <dbReference type="EMBL" id="AKT41241.1"/>
    </source>
</evidence>
<proteinExistence type="predicted"/>
<evidence type="ECO:0000313" key="2">
    <source>
        <dbReference type="Proteomes" id="UP000067626"/>
    </source>
</evidence>
<dbReference type="PANTHER" id="PTHR31252">
    <property type="entry name" value="DUF4419 DOMAIN-CONTAINING PROTEIN"/>
    <property type="match status" value="1"/>
</dbReference>
<dbReference type="PANTHER" id="PTHR31252:SF11">
    <property type="entry name" value="DUF4419 DOMAIN-CONTAINING PROTEIN"/>
    <property type="match status" value="1"/>
</dbReference>
<dbReference type="KEGG" id="ccro:CMC5_054020"/>
<organism evidence="1 2">
    <name type="scientific">Chondromyces crocatus</name>
    <dbReference type="NCBI Taxonomy" id="52"/>
    <lineage>
        <taxon>Bacteria</taxon>
        <taxon>Pseudomonadati</taxon>
        <taxon>Myxococcota</taxon>
        <taxon>Polyangia</taxon>
        <taxon>Polyangiales</taxon>
        <taxon>Polyangiaceae</taxon>
        <taxon>Chondromyces</taxon>
    </lineage>
</organism>
<dbReference type="InterPro" id="IPR025533">
    <property type="entry name" value="DUF4419"/>
</dbReference>
<dbReference type="Proteomes" id="UP000067626">
    <property type="component" value="Chromosome"/>
</dbReference>
<keyword evidence="2" id="KW-1185">Reference proteome</keyword>
<dbReference type="AlphaFoldDB" id="A0A0K1EK55"/>
<dbReference type="Pfam" id="PF14388">
    <property type="entry name" value="DUF4419"/>
    <property type="match status" value="1"/>
</dbReference>
<reference evidence="1 2" key="1">
    <citation type="submission" date="2015-07" db="EMBL/GenBank/DDBJ databases">
        <title>Genome analysis of myxobacterium Chondromyces crocatus Cm c5 reveals a high potential for natural compound synthesis and the genetic basis for the loss of fruiting body formation.</title>
        <authorList>
            <person name="Zaburannyi N."/>
            <person name="Bunk B."/>
            <person name="Maier J."/>
            <person name="Overmann J."/>
            <person name="Mueller R."/>
        </authorList>
    </citation>
    <scope>NUCLEOTIDE SEQUENCE [LARGE SCALE GENOMIC DNA]</scope>
    <source>
        <strain evidence="1 2">Cm c5</strain>
    </source>
</reference>
<sequence>MKGFFSDELRTRCGIPVLTLEGTAEDWRSIARRVQRFRRLGLDFWIDALQPLLDEFTAAAQGNVNRGFWESIYEWQGPRGSGSAQITGWIVSLFLYLVDRGARWAWEMGQPIEGPGLLRNPWLGSAAHGVDGPGRDDFPSMPSKAPFCWKYLDRRFEMEFVGGLLGVAQDADDFTLRPAIGWAVIESGHEKPGRWWGPGSWG</sequence>